<dbReference type="AlphaFoldDB" id="A0A542YLS1"/>
<dbReference type="PANTHER" id="PTHR30246:SF1">
    <property type="entry name" value="2-DEHYDRO-3-DEOXY-6-PHOSPHOGALACTONATE ALDOLASE-RELATED"/>
    <property type="match status" value="1"/>
</dbReference>
<dbReference type="PANTHER" id="PTHR30246">
    <property type="entry name" value="2-KETO-3-DEOXY-6-PHOSPHOGLUCONATE ALDOLASE"/>
    <property type="match status" value="1"/>
</dbReference>
<evidence type="ECO:0000313" key="9">
    <source>
        <dbReference type="EMBL" id="TQL49001.1"/>
    </source>
</evidence>
<proteinExistence type="inferred from homology"/>
<dbReference type="InterPro" id="IPR013785">
    <property type="entry name" value="Aldolase_TIM"/>
</dbReference>
<dbReference type="Pfam" id="PF01081">
    <property type="entry name" value="Aldolase"/>
    <property type="match status" value="1"/>
</dbReference>
<keyword evidence="8" id="KW-0119">Carbohydrate metabolism</keyword>
<evidence type="ECO:0000256" key="2">
    <source>
        <dbReference type="ARBA" id="ARBA00004736"/>
    </source>
</evidence>
<evidence type="ECO:0000256" key="6">
    <source>
        <dbReference type="ARBA" id="ARBA00023239"/>
    </source>
</evidence>
<evidence type="ECO:0000256" key="1">
    <source>
        <dbReference type="ARBA" id="ARBA00000654"/>
    </source>
</evidence>
<accession>A0A542YLS1</accession>
<protein>
    <recommendedName>
        <fullName evidence="5">2-dehydro-3-deoxy-phosphogluconate aldolase</fullName>
        <ecNumber evidence="5">4.1.2.14</ecNumber>
    </recommendedName>
</protein>
<comment type="subunit">
    <text evidence="4">Homotrimer.</text>
</comment>
<dbReference type="NCBIfam" id="TIGR01182">
    <property type="entry name" value="eda"/>
    <property type="match status" value="1"/>
</dbReference>
<dbReference type="Gene3D" id="3.20.20.70">
    <property type="entry name" value="Aldolase class I"/>
    <property type="match status" value="1"/>
</dbReference>
<evidence type="ECO:0000256" key="5">
    <source>
        <dbReference type="ARBA" id="ARBA00013063"/>
    </source>
</evidence>
<evidence type="ECO:0000313" key="10">
    <source>
        <dbReference type="Proteomes" id="UP000319516"/>
    </source>
</evidence>
<gene>
    <name evidence="9" type="ORF">FB467_0065</name>
</gene>
<dbReference type="RefSeq" id="WP_141783318.1">
    <property type="nucleotide sequence ID" value="NZ_BAAAIK010000008.1"/>
</dbReference>
<dbReference type="InterPro" id="IPR031337">
    <property type="entry name" value="KDPG/KHG_AS_1"/>
</dbReference>
<evidence type="ECO:0000256" key="4">
    <source>
        <dbReference type="ARBA" id="ARBA00011233"/>
    </source>
</evidence>
<organism evidence="9 10">
    <name type="scientific">Ornithinicoccus hortensis</name>
    <dbReference type="NCBI Taxonomy" id="82346"/>
    <lineage>
        <taxon>Bacteria</taxon>
        <taxon>Bacillati</taxon>
        <taxon>Actinomycetota</taxon>
        <taxon>Actinomycetes</taxon>
        <taxon>Micrococcales</taxon>
        <taxon>Intrasporangiaceae</taxon>
        <taxon>Ornithinicoccus</taxon>
    </lineage>
</organism>
<evidence type="ECO:0000256" key="8">
    <source>
        <dbReference type="ARBA" id="ARBA00023277"/>
    </source>
</evidence>
<dbReference type="CDD" id="cd00452">
    <property type="entry name" value="KDPG_aldolase"/>
    <property type="match status" value="1"/>
</dbReference>
<evidence type="ECO:0000256" key="7">
    <source>
        <dbReference type="ARBA" id="ARBA00023270"/>
    </source>
</evidence>
<keyword evidence="6" id="KW-0456">Lyase</keyword>
<dbReference type="NCBIfam" id="NF004325">
    <property type="entry name" value="PRK05718.1"/>
    <property type="match status" value="1"/>
</dbReference>
<comment type="catalytic activity">
    <reaction evidence="1">
        <text>2-dehydro-3-deoxy-6-phospho-D-gluconate = D-glyceraldehyde 3-phosphate + pyruvate</text>
        <dbReference type="Rhea" id="RHEA:17089"/>
        <dbReference type="ChEBI" id="CHEBI:15361"/>
        <dbReference type="ChEBI" id="CHEBI:57569"/>
        <dbReference type="ChEBI" id="CHEBI:59776"/>
        <dbReference type="EC" id="4.1.2.14"/>
    </reaction>
</comment>
<dbReference type="GO" id="GO:0008675">
    <property type="term" value="F:2-dehydro-3-deoxy-phosphogluconate aldolase activity"/>
    <property type="evidence" value="ECO:0007669"/>
    <property type="project" value="UniProtKB-EC"/>
</dbReference>
<dbReference type="InterPro" id="IPR000887">
    <property type="entry name" value="Aldlse_KDPG_KHG"/>
</dbReference>
<dbReference type="EC" id="4.1.2.14" evidence="5"/>
<dbReference type="SUPFAM" id="SSF51569">
    <property type="entry name" value="Aldolase"/>
    <property type="match status" value="1"/>
</dbReference>
<keyword evidence="7" id="KW-0704">Schiff base</keyword>
<dbReference type="PROSITE" id="PS00160">
    <property type="entry name" value="ALDOLASE_KDPG_KHG_2"/>
    <property type="match status" value="1"/>
</dbReference>
<evidence type="ECO:0000256" key="3">
    <source>
        <dbReference type="ARBA" id="ARBA00006906"/>
    </source>
</evidence>
<comment type="pathway">
    <text evidence="2">Carbohydrate acid metabolism; 2-dehydro-3-deoxy-D-gluconate degradation; D-glyceraldehyde 3-phosphate and pyruvate from 2-dehydro-3-deoxy-D-gluconate: step 2/2.</text>
</comment>
<dbReference type="InterPro" id="IPR031338">
    <property type="entry name" value="KDPG/KHG_AS_2"/>
</dbReference>
<reference evidence="9 10" key="1">
    <citation type="submission" date="2019-06" db="EMBL/GenBank/DDBJ databases">
        <title>Sequencing the genomes of 1000 actinobacteria strains.</title>
        <authorList>
            <person name="Klenk H.-P."/>
        </authorList>
    </citation>
    <scope>NUCLEOTIDE SEQUENCE [LARGE SCALE GENOMIC DNA]</scope>
    <source>
        <strain evidence="9 10">DSM 12335</strain>
    </source>
</reference>
<name>A0A542YLS1_9MICO</name>
<dbReference type="EMBL" id="VFOP01000001">
    <property type="protein sequence ID" value="TQL49001.1"/>
    <property type="molecule type" value="Genomic_DNA"/>
</dbReference>
<comment type="similarity">
    <text evidence="3">Belongs to the KHG/KDPG aldolase family.</text>
</comment>
<keyword evidence="10" id="KW-1185">Reference proteome</keyword>
<sequence>MDARDLMALSPVIPVVVLPEVGQAVPVARALAAGGVGVIEVTLRTEAGLESVRRIAAEVPEIVVGAGTVTTPEQAAASAAAGARFLVTPGSTPRLLNAALDTGLAVLPGAATLGEMMALLERGLDAMKFFPAVPAGGTAYLSAAHGPLPAARFCPTGGITPANAPEFLALPNVGCVGGSWLTPRDALEAGDWDRVRDLAAAASGLGG</sequence>
<comment type="caution">
    <text evidence="9">The sequence shown here is derived from an EMBL/GenBank/DDBJ whole genome shotgun (WGS) entry which is preliminary data.</text>
</comment>
<dbReference type="Proteomes" id="UP000319516">
    <property type="component" value="Unassembled WGS sequence"/>
</dbReference>
<dbReference type="OrthoDB" id="9805177at2"/>
<dbReference type="PROSITE" id="PS00159">
    <property type="entry name" value="ALDOLASE_KDPG_KHG_1"/>
    <property type="match status" value="1"/>
</dbReference>